<dbReference type="InterPro" id="IPR036179">
    <property type="entry name" value="Ig-like_dom_sf"/>
</dbReference>
<sequence length="379" mass="42988">MMSWRKERGLFSSWLLIVVLFALREIQTAHHKHEAKHTAVGTSRTLLDLISVGLIDDIQWASYYKSNHQITVKAAWIAEAVGTNLIEEMRRLMQNHEGDFQFVLHYLTRNDTKTERNHTLQIHCNCELDGDIQLGSLVKYGLDGEDLIQIDMLEGQWVVLNPSAHIFKSILESAFWTEVRKRYNQRYCVGAMQKILQNSSMKENLPPEVYVSRRDFPNGTISFSCTATGFYPPSILLHWKKGTDGAIWGKESSSGTLPNSDDTFYLRISLEILPGDTGTGYACVVDHSQLETPAEYPVPEKPPQWNLWPVALSIVLAAILVISCFVVFTKWKRRKSGRKKWTWGSWSELNLGICFTGGTSQAQLEGPFPSSVTSIIHLQ</sequence>
<name>A0A4X2L1P6_VOMUR</name>
<dbReference type="InterPro" id="IPR007110">
    <property type="entry name" value="Ig-like_dom"/>
</dbReference>
<dbReference type="Gene3D" id="3.30.500.10">
    <property type="entry name" value="MHC class I-like antigen recognition-like"/>
    <property type="match status" value="1"/>
</dbReference>
<dbReference type="GO" id="GO:0009897">
    <property type="term" value="C:external side of plasma membrane"/>
    <property type="evidence" value="ECO:0007669"/>
    <property type="project" value="TreeGrafter"/>
</dbReference>
<dbReference type="SUPFAM" id="SSF48726">
    <property type="entry name" value="Immunoglobulin"/>
    <property type="match status" value="1"/>
</dbReference>
<organism evidence="5 6">
    <name type="scientific">Vombatus ursinus</name>
    <name type="common">Common wombat</name>
    <dbReference type="NCBI Taxonomy" id="29139"/>
    <lineage>
        <taxon>Eukaryota</taxon>
        <taxon>Metazoa</taxon>
        <taxon>Chordata</taxon>
        <taxon>Craniata</taxon>
        <taxon>Vertebrata</taxon>
        <taxon>Euteleostomi</taxon>
        <taxon>Mammalia</taxon>
        <taxon>Metatheria</taxon>
        <taxon>Diprotodontia</taxon>
        <taxon>Vombatidae</taxon>
        <taxon>Vombatus</taxon>
    </lineage>
</organism>
<gene>
    <name evidence="5" type="primary">LOC114031122</name>
</gene>
<reference evidence="5" key="2">
    <citation type="submission" date="2025-08" db="UniProtKB">
        <authorList>
            <consortium name="Ensembl"/>
        </authorList>
    </citation>
    <scope>IDENTIFICATION</scope>
</reference>
<dbReference type="SMART" id="SM00407">
    <property type="entry name" value="IGc1"/>
    <property type="match status" value="1"/>
</dbReference>
<dbReference type="AlphaFoldDB" id="A0A4X2L1P6"/>
<accession>A0A4X2L1P6</accession>
<proteinExistence type="predicted"/>
<feature type="transmembrane region" description="Helical" evidence="2">
    <location>
        <begin position="307"/>
        <end position="329"/>
    </location>
</feature>
<evidence type="ECO:0000256" key="3">
    <source>
        <dbReference type="SAM" id="SignalP"/>
    </source>
</evidence>
<keyword evidence="2" id="KW-1133">Transmembrane helix</keyword>
<dbReference type="STRING" id="29139.ENSVURP00010016161"/>
<keyword evidence="6" id="KW-1185">Reference proteome</keyword>
<dbReference type="InterPro" id="IPR037055">
    <property type="entry name" value="MHC_I-like_Ag-recog_sf"/>
</dbReference>
<evidence type="ECO:0000256" key="2">
    <source>
        <dbReference type="SAM" id="Phobius"/>
    </source>
</evidence>
<dbReference type="PROSITE" id="PS00290">
    <property type="entry name" value="IG_MHC"/>
    <property type="match status" value="1"/>
</dbReference>
<dbReference type="InterPro" id="IPR011162">
    <property type="entry name" value="MHC_I/II-like_Ag-recog"/>
</dbReference>
<dbReference type="InterPro" id="IPR003597">
    <property type="entry name" value="Ig_C1-set"/>
</dbReference>
<reference evidence="5" key="3">
    <citation type="submission" date="2025-09" db="UniProtKB">
        <authorList>
            <consortium name="Ensembl"/>
        </authorList>
    </citation>
    <scope>IDENTIFICATION</scope>
</reference>
<dbReference type="InterPro" id="IPR003006">
    <property type="entry name" value="Ig/MHC_CS"/>
</dbReference>
<dbReference type="InterPro" id="IPR050208">
    <property type="entry name" value="MHC_class-I_related"/>
</dbReference>
<dbReference type="GO" id="GO:0006955">
    <property type="term" value="P:immune response"/>
    <property type="evidence" value="ECO:0007669"/>
    <property type="project" value="TreeGrafter"/>
</dbReference>
<keyword evidence="2" id="KW-0812">Transmembrane</keyword>
<protein>
    <recommendedName>
        <fullName evidence="4">Ig-like domain-containing protein</fullName>
    </recommendedName>
</protein>
<dbReference type="Gene3D" id="2.60.40.10">
    <property type="entry name" value="Immunoglobulins"/>
    <property type="match status" value="1"/>
</dbReference>
<dbReference type="GeneTree" id="ENSGT01120000271825"/>
<feature type="chain" id="PRO_5021430139" description="Ig-like domain-containing protein" evidence="3">
    <location>
        <begin position="29"/>
        <end position="379"/>
    </location>
</feature>
<dbReference type="PANTHER" id="PTHR16675">
    <property type="entry name" value="MHC CLASS I-RELATED"/>
    <property type="match status" value="1"/>
</dbReference>
<dbReference type="InterPro" id="IPR011161">
    <property type="entry name" value="MHC_I-like_Ag-recog"/>
</dbReference>
<dbReference type="GO" id="GO:0005615">
    <property type="term" value="C:extracellular space"/>
    <property type="evidence" value="ECO:0007669"/>
    <property type="project" value="TreeGrafter"/>
</dbReference>
<evidence type="ECO:0000259" key="4">
    <source>
        <dbReference type="PROSITE" id="PS50835"/>
    </source>
</evidence>
<evidence type="ECO:0000313" key="6">
    <source>
        <dbReference type="Proteomes" id="UP000314987"/>
    </source>
</evidence>
<keyword evidence="2" id="KW-0472">Membrane</keyword>
<reference evidence="6" key="1">
    <citation type="submission" date="2018-12" db="EMBL/GenBank/DDBJ databases">
        <authorList>
            <person name="Yazar S."/>
        </authorList>
    </citation>
    <scope>NUCLEOTIDE SEQUENCE [LARGE SCALE GENOMIC DNA]</scope>
</reference>
<dbReference type="Proteomes" id="UP000314987">
    <property type="component" value="Unassembled WGS sequence"/>
</dbReference>
<keyword evidence="1" id="KW-0325">Glycoprotein</keyword>
<dbReference type="FunFam" id="2.60.40.10:FF:002056">
    <property type="entry name" value="MHC class I antigen"/>
    <property type="match status" value="1"/>
</dbReference>
<dbReference type="Ensembl" id="ENSVURT00010018369.1">
    <property type="protein sequence ID" value="ENSVURP00010016161.1"/>
    <property type="gene ID" value="ENSVURG00010012381.1"/>
</dbReference>
<dbReference type="Pfam" id="PF07654">
    <property type="entry name" value="C1-set"/>
    <property type="match status" value="1"/>
</dbReference>
<evidence type="ECO:0000313" key="5">
    <source>
        <dbReference type="Ensembl" id="ENSVURP00010016161.1"/>
    </source>
</evidence>
<dbReference type="PANTHER" id="PTHR16675:SF67">
    <property type="entry name" value="IG-LIKE DOMAIN-CONTAINING PROTEIN"/>
    <property type="match status" value="1"/>
</dbReference>
<dbReference type="OMA" id="THREIAF"/>
<evidence type="ECO:0000256" key="1">
    <source>
        <dbReference type="ARBA" id="ARBA00023180"/>
    </source>
</evidence>
<feature type="signal peptide" evidence="3">
    <location>
        <begin position="1"/>
        <end position="28"/>
    </location>
</feature>
<dbReference type="InterPro" id="IPR013783">
    <property type="entry name" value="Ig-like_fold"/>
</dbReference>
<dbReference type="SUPFAM" id="SSF54452">
    <property type="entry name" value="MHC antigen-recognition domain"/>
    <property type="match status" value="1"/>
</dbReference>
<dbReference type="PROSITE" id="PS50835">
    <property type="entry name" value="IG_LIKE"/>
    <property type="match status" value="1"/>
</dbReference>
<feature type="domain" description="Ig-like" evidence="4">
    <location>
        <begin position="207"/>
        <end position="299"/>
    </location>
</feature>
<dbReference type="Pfam" id="PF00129">
    <property type="entry name" value="MHC_I"/>
    <property type="match status" value="1"/>
</dbReference>
<keyword evidence="3" id="KW-0732">Signal</keyword>